<dbReference type="PANTHER" id="PTHR11006:SF123">
    <property type="entry name" value="RIBOSOMAL PROTEIN ARGININE N-METHYLTRANSFERASE RMT3"/>
    <property type="match status" value="1"/>
</dbReference>
<evidence type="ECO:0000259" key="15">
    <source>
        <dbReference type="Pfam" id="PF21137"/>
    </source>
</evidence>
<evidence type="ECO:0000256" key="4">
    <source>
        <dbReference type="ARBA" id="ARBA00022603"/>
    </source>
</evidence>
<dbReference type="InterPro" id="IPR049482">
    <property type="entry name" value="ANM3-like_C2H2_Zf"/>
</dbReference>
<dbReference type="AlphaFoldDB" id="A0A9P6QBC5"/>
<dbReference type="InterPro" id="IPR025714">
    <property type="entry name" value="Methyltranfer_dom"/>
</dbReference>
<dbReference type="GO" id="GO:0005829">
    <property type="term" value="C:cytosol"/>
    <property type="evidence" value="ECO:0007669"/>
    <property type="project" value="UniProtKB-SubCell"/>
</dbReference>
<dbReference type="InterPro" id="IPR029063">
    <property type="entry name" value="SAM-dependent_MTases_sf"/>
</dbReference>
<dbReference type="CDD" id="cd02440">
    <property type="entry name" value="AdoMet_MTases"/>
    <property type="match status" value="1"/>
</dbReference>
<keyword evidence="8" id="KW-0863">Zinc-finger</keyword>
<dbReference type="GO" id="GO:0032259">
    <property type="term" value="P:methylation"/>
    <property type="evidence" value="ECO:0007669"/>
    <property type="project" value="UniProtKB-KW"/>
</dbReference>
<dbReference type="Pfam" id="PF22528">
    <property type="entry name" value="PRMT_C"/>
    <property type="match status" value="1"/>
</dbReference>
<feature type="region of interest" description="Disordered" evidence="13">
    <location>
        <begin position="258"/>
        <end position="284"/>
    </location>
</feature>
<evidence type="ECO:0000256" key="8">
    <source>
        <dbReference type="ARBA" id="ARBA00022771"/>
    </source>
</evidence>
<evidence type="ECO:0000313" key="17">
    <source>
        <dbReference type="EMBL" id="KAG0262576.1"/>
    </source>
</evidence>
<evidence type="ECO:0000256" key="10">
    <source>
        <dbReference type="ARBA" id="ARBA00047384"/>
    </source>
</evidence>
<comment type="catalytic activity">
    <reaction evidence="11">
        <text>L-arginyl-[protein] + S-adenosyl-L-methionine = N(omega)-methyl-L-arginyl-[protein] + S-adenosyl-L-homocysteine + H(+)</text>
        <dbReference type="Rhea" id="RHEA:48100"/>
        <dbReference type="Rhea" id="RHEA-COMP:10532"/>
        <dbReference type="Rhea" id="RHEA-COMP:11990"/>
        <dbReference type="ChEBI" id="CHEBI:15378"/>
        <dbReference type="ChEBI" id="CHEBI:29965"/>
        <dbReference type="ChEBI" id="CHEBI:57856"/>
        <dbReference type="ChEBI" id="CHEBI:59789"/>
        <dbReference type="ChEBI" id="CHEBI:65280"/>
    </reaction>
    <physiologicalReaction direction="left-to-right" evidence="11">
        <dbReference type="Rhea" id="RHEA:48101"/>
    </physiologicalReaction>
</comment>
<dbReference type="GO" id="GO:0005634">
    <property type="term" value="C:nucleus"/>
    <property type="evidence" value="ECO:0007669"/>
    <property type="project" value="TreeGrafter"/>
</dbReference>
<evidence type="ECO:0000256" key="6">
    <source>
        <dbReference type="ARBA" id="ARBA00022691"/>
    </source>
</evidence>
<comment type="subcellular location">
    <subcellularLocation>
        <location evidence="1">Cytoplasm</location>
        <location evidence="1">Cytosol</location>
    </subcellularLocation>
</comment>
<organism evidence="17 18">
    <name type="scientific">Mortierella polycephala</name>
    <dbReference type="NCBI Taxonomy" id="41804"/>
    <lineage>
        <taxon>Eukaryota</taxon>
        <taxon>Fungi</taxon>
        <taxon>Fungi incertae sedis</taxon>
        <taxon>Mucoromycota</taxon>
        <taxon>Mortierellomycotina</taxon>
        <taxon>Mortierellomycetes</taxon>
        <taxon>Mortierellales</taxon>
        <taxon>Mortierellaceae</taxon>
        <taxon>Mortierella</taxon>
    </lineage>
</organism>
<dbReference type="Gene3D" id="2.70.160.11">
    <property type="entry name" value="Hnrnp arginine n-methyltransferase1"/>
    <property type="match status" value="1"/>
</dbReference>
<evidence type="ECO:0000313" key="18">
    <source>
        <dbReference type="Proteomes" id="UP000726737"/>
    </source>
</evidence>
<dbReference type="GO" id="GO:0035242">
    <property type="term" value="F:protein-arginine omega-N asymmetric methyltransferase activity"/>
    <property type="evidence" value="ECO:0007669"/>
    <property type="project" value="UniProtKB-EC"/>
</dbReference>
<keyword evidence="5 12" id="KW-0808">Transferase</keyword>
<dbReference type="InterPro" id="IPR055135">
    <property type="entry name" value="PRMT_dom"/>
</dbReference>
<dbReference type="Pfam" id="PF21137">
    <property type="entry name" value="ANM3_C2H2_Zf"/>
    <property type="match status" value="1"/>
</dbReference>
<evidence type="ECO:0000256" key="12">
    <source>
        <dbReference type="PROSITE-ProRule" id="PRU01015"/>
    </source>
</evidence>
<evidence type="ECO:0000256" key="2">
    <source>
        <dbReference type="ARBA" id="ARBA00011925"/>
    </source>
</evidence>
<proteinExistence type="predicted"/>
<keyword evidence="18" id="KW-1185">Reference proteome</keyword>
<evidence type="ECO:0000256" key="13">
    <source>
        <dbReference type="SAM" id="MobiDB-lite"/>
    </source>
</evidence>
<protein>
    <recommendedName>
        <fullName evidence="2">type I protein arginine methyltransferase</fullName>
        <ecNumber evidence="2">2.1.1.319</ecNumber>
    </recommendedName>
</protein>
<dbReference type="FunFam" id="3.40.50.150:FF:000003">
    <property type="entry name" value="Blast:Protein arginine N-methyltransferase 1"/>
    <property type="match status" value="1"/>
</dbReference>
<keyword evidence="7" id="KW-0479">Metal-binding</keyword>
<dbReference type="InterPro" id="IPR025799">
    <property type="entry name" value="Arg_MeTrfase"/>
</dbReference>
<dbReference type="EC" id="2.1.1.319" evidence="2"/>
<keyword evidence="6 12" id="KW-0949">S-adenosyl-L-methionine</keyword>
<dbReference type="PROSITE" id="PS51678">
    <property type="entry name" value="SAM_MT_PRMT"/>
    <property type="match status" value="1"/>
</dbReference>
<dbReference type="Gene3D" id="3.40.50.150">
    <property type="entry name" value="Vaccinia Virus protein VP39"/>
    <property type="match status" value="1"/>
</dbReference>
<dbReference type="Pfam" id="PF13847">
    <property type="entry name" value="Methyltransf_31"/>
    <property type="match status" value="1"/>
</dbReference>
<gene>
    <name evidence="17" type="ORF">BG011_010011</name>
</gene>
<keyword evidence="4 12" id="KW-0489">Methyltransferase</keyword>
<comment type="catalytic activity">
    <reaction evidence="10">
        <text>L-arginyl-[protein] + 2 S-adenosyl-L-methionine = N(omega),N(omega)-dimethyl-L-arginyl-[protein] + 2 S-adenosyl-L-homocysteine + 2 H(+)</text>
        <dbReference type="Rhea" id="RHEA:48096"/>
        <dbReference type="Rhea" id="RHEA-COMP:10532"/>
        <dbReference type="Rhea" id="RHEA-COMP:11991"/>
        <dbReference type="ChEBI" id="CHEBI:15378"/>
        <dbReference type="ChEBI" id="CHEBI:29965"/>
        <dbReference type="ChEBI" id="CHEBI:57856"/>
        <dbReference type="ChEBI" id="CHEBI:59789"/>
        <dbReference type="ChEBI" id="CHEBI:61897"/>
        <dbReference type="EC" id="2.1.1.319"/>
    </reaction>
    <physiologicalReaction direction="left-to-right" evidence="10">
        <dbReference type="Rhea" id="RHEA:48097"/>
    </physiologicalReaction>
</comment>
<dbReference type="GO" id="GO:0042054">
    <property type="term" value="F:histone methyltransferase activity"/>
    <property type="evidence" value="ECO:0007669"/>
    <property type="project" value="TreeGrafter"/>
</dbReference>
<dbReference type="InterPro" id="IPR036236">
    <property type="entry name" value="Znf_C2H2_sf"/>
</dbReference>
<comment type="caution">
    <text evidence="17">The sequence shown here is derived from an EMBL/GenBank/DDBJ whole genome shotgun (WGS) entry which is preliminary data.</text>
</comment>
<sequence length="633" mass="72559">MSSRILQGATAGSSSNAASAAFTERRQSIISQAYTQSEYSESEFGEQDNTWDDWEDEEGMSAPDPKCLFCAQIFPSAREVFTHCTSSHGFDFLRTRRQFDLDFYQSIRLINYLRKQALEVQGFDQTQAWGLKDGQEPFLGNDEYLRPVMEDDSLLFEFEDLEIEDDAGDSADQGTRPEHEAVFMMPNGEVKKMQRSSWEEIETTTELERKLLKQLLHAEERLFSTEVQLQNTEMQFQEYRTRVKESFFDTLEDATARSMVSQTPSQVAAEEKESRDPTAVSVPHDEGNYYFNSYAHSDIHQQMLNDRVRTEGYRDFIYENKDIFKGKTVLDVGCGTGILSMFAAKAGATKVLSVDNSDIIEKARKNILENGFQDVITLYRGKIEEIKLPCKVDIIISEWMGYFLLYEAMLDSVLVARDRFLAPGGILAPSQTRILFTASSDESFLNDSIDYWNDVYGFKMSTMKENVLREAVVDFISPETIVTNTVTIKDLPHQTIAISGLDFVSDFELEMQRDDNISTFVGYFDTWFTRDGKDVPLDVGISKEELKEHEMNGFTTGPVYTRSEETHWKQTMFVLEKPLELKKGDKVKGTFYCHKNGNNPRALDLKIMYEIVRLDKTNADTVNDKADLTFYLR</sequence>
<keyword evidence="3" id="KW-0963">Cytoplasm</keyword>
<dbReference type="OrthoDB" id="7848332at2759"/>
<evidence type="ECO:0000256" key="9">
    <source>
        <dbReference type="ARBA" id="ARBA00022833"/>
    </source>
</evidence>
<reference evidence="17" key="1">
    <citation type="journal article" date="2020" name="Fungal Divers.">
        <title>Resolving the Mortierellaceae phylogeny through synthesis of multi-gene phylogenetics and phylogenomics.</title>
        <authorList>
            <person name="Vandepol N."/>
            <person name="Liber J."/>
            <person name="Desiro A."/>
            <person name="Na H."/>
            <person name="Kennedy M."/>
            <person name="Barry K."/>
            <person name="Grigoriev I.V."/>
            <person name="Miller A.N."/>
            <person name="O'Donnell K."/>
            <person name="Stajich J.E."/>
            <person name="Bonito G."/>
        </authorList>
    </citation>
    <scope>NUCLEOTIDE SEQUENCE</scope>
    <source>
        <strain evidence="17">KOD948</strain>
    </source>
</reference>
<feature type="domain" description="Methyltransferase" evidence="14">
    <location>
        <begin position="324"/>
        <end position="433"/>
    </location>
</feature>
<dbReference type="Proteomes" id="UP000726737">
    <property type="component" value="Unassembled WGS sequence"/>
</dbReference>
<feature type="domain" description="Protein arginine N-methyltransferase" evidence="16">
    <location>
        <begin position="435"/>
        <end position="611"/>
    </location>
</feature>
<evidence type="ECO:0000256" key="11">
    <source>
        <dbReference type="ARBA" id="ARBA00049303"/>
    </source>
</evidence>
<dbReference type="GO" id="GO:0008270">
    <property type="term" value="F:zinc ion binding"/>
    <property type="evidence" value="ECO:0007669"/>
    <property type="project" value="UniProtKB-KW"/>
</dbReference>
<evidence type="ECO:0000259" key="16">
    <source>
        <dbReference type="Pfam" id="PF22528"/>
    </source>
</evidence>
<name>A0A9P6QBC5_9FUNG</name>
<evidence type="ECO:0000259" key="14">
    <source>
        <dbReference type="Pfam" id="PF13847"/>
    </source>
</evidence>
<keyword evidence="9" id="KW-0862">Zinc</keyword>
<evidence type="ECO:0000256" key="7">
    <source>
        <dbReference type="ARBA" id="ARBA00022723"/>
    </source>
</evidence>
<dbReference type="PANTHER" id="PTHR11006">
    <property type="entry name" value="PROTEIN ARGININE N-METHYLTRANSFERASE"/>
    <property type="match status" value="1"/>
</dbReference>
<accession>A0A9P6QBC5</accession>
<dbReference type="SUPFAM" id="SSF57667">
    <property type="entry name" value="beta-beta-alpha zinc fingers"/>
    <property type="match status" value="1"/>
</dbReference>
<evidence type="ECO:0000256" key="5">
    <source>
        <dbReference type="ARBA" id="ARBA00022679"/>
    </source>
</evidence>
<evidence type="ECO:0000256" key="1">
    <source>
        <dbReference type="ARBA" id="ARBA00004514"/>
    </source>
</evidence>
<feature type="domain" description="Protein arginine N-methyltransferase 3-like C2H2 zinc finger" evidence="15">
    <location>
        <begin position="97"/>
        <end position="147"/>
    </location>
</feature>
<evidence type="ECO:0000256" key="3">
    <source>
        <dbReference type="ARBA" id="ARBA00022490"/>
    </source>
</evidence>
<dbReference type="EMBL" id="JAAAJA010000094">
    <property type="protein sequence ID" value="KAG0262576.1"/>
    <property type="molecule type" value="Genomic_DNA"/>
</dbReference>
<dbReference type="SUPFAM" id="SSF53335">
    <property type="entry name" value="S-adenosyl-L-methionine-dependent methyltransferases"/>
    <property type="match status" value="1"/>
</dbReference>